<keyword evidence="3" id="KW-1185">Reference proteome</keyword>
<dbReference type="GeneID" id="95356188"/>
<dbReference type="InterPro" id="IPR010982">
    <property type="entry name" value="Lambda_DNA-bd_dom_sf"/>
</dbReference>
<dbReference type="AlphaFoldDB" id="A0A919G8H9"/>
<dbReference type="CDD" id="cd00093">
    <property type="entry name" value="HTH_XRE"/>
    <property type="match status" value="1"/>
</dbReference>
<dbReference type="SUPFAM" id="SSF47413">
    <property type="entry name" value="lambda repressor-like DNA-binding domains"/>
    <property type="match status" value="1"/>
</dbReference>
<proteinExistence type="predicted"/>
<dbReference type="GO" id="GO:0003677">
    <property type="term" value="F:DNA binding"/>
    <property type="evidence" value="ECO:0007669"/>
    <property type="project" value="InterPro"/>
</dbReference>
<reference evidence="2" key="1">
    <citation type="journal article" date="2014" name="Int. J. Syst. Evol. Microbiol.">
        <title>Complete genome sequence of Corynebacterium casei LMG S-19264T (=DSM 44701T), isolated from a smear-ripened cheese.</title>
        <authorList>
            <consortium name="US DOE Joint Genome Institute (JGI-PGF)"/>
            <person name="Walter F."/>
            <person name="Albersmeier A."/>
            <person name="Kalinowski J."/>
            <person name="Ruckert C."/>
        </authorList>
    </citation>
    <scope>NUCLEOTIDE SEQUENCE</scope>
    <source>
        <strain evidence="2">JCM 4646</strain>
    </source>
</reference>
<dbReference type="PROSITE" id="PS01332">
    <property type="entry name" value="HTH_RRF2_1"/>
    <property type="match status" value="1"/>
</dbReference>
<dbReference type="PROSITE" id="PS50943">
    <property type="entry name" value="HTH_CROC1"/>
    <property type="match status" value="1"/>
</dbReference>
<dbReference type="Gene3D" id="3.40.50.300">
    <property type="entry name" value="P-loop containing nucleotide triphosphate hydrolases"/>
    <property type="match status" value="1"/>
</dbReference>
<comment type="caution">
    <text evidence="2">The sequence shown here is derived from an EMBL/GenBank/DDBJ whole genome shotgun (WGS) entry which is preliminary data.</text>
</comment>
<protein>
    <submittedName>
        <fullName evidence="2">XRE family transcriptional regulator</fullName>
    </submittedName>
</protein>
<sequence length="441" mass="47092">MDGGQPVSSFGELLKVRRERVGLTQQGLADHATLSVRAIRDMETGRVHRPRQETVRLLADALRLEGRSRAAFEAAARQQVPVEEPAAPPAARNAIVGRGTEAEVLADVLTVHGDRLVSVVGLGGVGKTRLALEVARRLHASVRWAVRWVACGEREPGGPGAAFADLVGRPGRAEGLAEQIGDRPTLLVLDGADGGVNASTLDDLFHRCAGLRVLITSRVPQGLDGEQVIPLAPLETPAPELDDDPQRLAEVAAVRLLLSHVRRVRPGFRLGREEAAAVGALCRYLDGLPGALELAAGWTLVQSPGQLMARLRSNPFTLSAPSPLCHEREDVRVALTGALHLLSPRQRALLGLLADGEQGWTVEEAVTLSGRPVQECLAVVHELLSRGLVRAVGGGQGGVRFAVLNLFRVLCREERENWLSAATARSEERSGPYPVLEALAG</sequence>
<dbReference type="InterPro" id="IPR001387">
    <property type="entry name" value="Cro/C1-type_HTH"/>
</dbReference>
<organism evidence="2 3">
    <name type="scientific">Kitasatospora indigofera</name>
    <dbReference type="NCBI Taxonomy" id="67307"/>
    <lineage>
        <taxon>Bacteria</taxon>
        <taxon>Bacillati</taxon>
        <taxon>Actinomycetota</taxon>
        <taxon>Actinomycetes</taxon>
        <taxon>Kitasatosporales</taxon>
        <taxon>Streptomycetaceae</taxon>
        <taxon>Kitasatospora</taxon>
    </lineage>
</organism>
<name>A0A919G8H9_9ACTN</name>
<dbReference type="PANTHER" id="PTHR47691">
    <property type="entry name" value="REGULATOR-RELATED"/>
    <property type="match status" value="1"/>
</dbReference>
<dbReference type="Proteomes" id="UP000617734">
    <property type="component" value="Unassembled WGS sequence"/>
</dbReference>
<dbReference type="SMART" id="SM00530">
    <property type="entry name" value="HTH_XRE"/>
    <property type="match status" value="1"/>
</dbReference>
<dbReference type="RefSeq" id="WP_190213909.1">
    <property type="nucleotide sequence ID" value="NZ_BNBO01000043.1"/>
</dbReference>
<reference evidence="2" key="2">
    <citation type="submission" date="2020-09" db="EMBL/GenBank/DDBJ databases">
        <authorList>
            <person name="Sun Q."/>
            <person name="Ohkuma M."/>
        </authorList>
    </citation>
    <scope>NUCLEOTIDE SEQUENCE</scope>
    <source>
        <strain evidence="2">JCM 4646</strain>
    </source>
</reference>
<gene>
    <name evidence="2" type="ORF">GCM10018781_58510</name>
</gene>
<dbReference type="Pfam" id="PF13560">
    <property type="entry name" value="HTH_31"/>
    <property type="match status" value="1"/>
</dbReference>
<dbReference type="InterPro" id="IPR027417">
    <property type="entry name" value="P-loop_NTPase"/>
</dbReference>
<dbReference type="InterPro" id="IPR030489">
    <property type="entry name" value="TR_Rrf2-type_CS"/>
</dbReference>
<dbReference type="EMBL" id="BNBO01000043">
    <property type="protein sequence ID" value="GHH79744.1"/>
    <property type="molecule type" value="Genomic_DNA"/>
</dbReference>
<evidence type="ECO:0000313" key="3">
    <source>
        <dbReference type="Proteomes" id="UP000617734"/>
    </source>
</evidence>
<evidence type="ECO:0000259" key="1">
    <source>
        <dbReference type="PROSITE" id="PS50943"/>
    </source>
</evidence>
<dbReference type="SUPFAM" id="SSF52540">
    <property type="entry name" value="P-loop containing nucleoside triphosphate hydrolases"/>
    <property type="match status" value="1"/>
</dbReference>
<accession>A0A919G8H9</accession>
<dbReference type="PANTHER" id="PTHR47691:SF3">
    <property type="entry name" value="HTH-TYPE TRANSCRIPTIONAL REGULATOR RV0890C-RELATED"/>
    <property type="match status" value="1"/>
</dbReference>
<feature type="domain" description="HTH cro/C1-type" evidence="1">
    <location>
        <begin position="14"/>
        <end position="69"/>
    </location>
</feature>
<dbReference type="Gene3D" id="1.10.260.40">
    <property type="entry name" value="lambda repressor-like DNA-binding domains"/>
    <property type="match status" value="1"/>
</dbReference>
<evidence type="ECO:0000313" key="2">
    <source>
        <dbReference type="EMBL" id="GHH79744.1"/>
    </source>
</evidence>